<keyword evidence="8 11" id="KW-0378">Hydrolase</keyword>
<keyword evidence="6 14" id="KW-0863">Zinc-finger</keyword>
<evidence type="ECO:0000256" key="7">
    <source>
        <dbReference type="ARBA" id="ARBA00022786"/>
    </source>
</evidence>
<evidence type="ECO:0000313" key="18">
    <source>
        <dbReference type="EMBL" id="RKP29035.1"/>
    </source>
</evidence>
<evidence type="ECO:0000256" key="8">
    <source>
        <dbReference type="ARBA" id="ARBA00022801"/>
    </source>
</evidence>
<dbReference type="InterPro" id="IPR028889">
    <property type="entry name" value="USP"/>
</dbReference>
<dbReference type="SUPFAM" id="SSF57850">
    <property type="entry name" value="RING/U-box"/>
    <property type="match status" value="1"/>
</dbReference>
<keyword evidence="7 11" id="KW-0833">Ubl conjugation pathway</keyword>
<feature type="domain" description="UBP-type" evidence="17">
    <location>
        <begin position="168"/>
        <end position="273"/>
    </location>
</feature>
<evidence type="ECO:0000256" key="13">
    <source>
        <dbReference type="PIRSR" id="PIRSR016308-3"/>
    </source>
</evidence>
<dbReference type="GO" id="GO:0005634">
    <property type="term" value="C:nucleus"/>
    <property type="evidence" value="ECO:0007669"/>
    <property type="project" value="TreeGrafter"/>
</dbReference>
<dbReference type="InterPro" id="IPR041432">
    <property type="entry name" value="UBP13_Znf-UBP_var"/>
</dbReference>
<evidence type="ECO:0000256" key="3">
    <source>
        <dbReference type="ARBA" id="ARBA00022670"/>
    </source>
</evidence>
<protein>
    <recommendedName>
        <fullName evidence="11">Ubiquitin carboxyl-terminal hydrolase</fullName>
        <ecNumber evidence="11">3.4.19.12</ecNumber>
    </recommendedName>
</protein>
<dbReference type="Gene3D" id="1.10.8.10">
    <property type="entry name" value="DNA helicase RuvA subunit, C-terminal domain"/>
    <property type="match status" value="2"/>
</dbReference>
<dbReference type="PROSITE" id="PS00972">
    <property type="entry name" value="USP_1"/>
    <property type="match status" value="1"/>
</dbReference>
<evidence type="ECO:0000256" key="4">
    <source>
        <dbReference type="ARBA" id="ARBA00022723"/>
    </source>
</evidence>
<dbReference type="PROSITE" id="PS50271">
    <property type="entry name" value="ZF_UBP"/>
    <property type="match status" value="1"/>
</dbReference>
<name>A0A4P9Z8L3_9ASCO</name>
<dbReference type="SUPFAM" id="SSF54001">
    <property type="entry name" value="Cysteine proteinases"/>
    <property type="match status" value="1"/>
</dbReference>
<dbReference type="OrthoDB" id="361536at2759"/>
<dbReference type="Gene3D" id="3.30.40.10">
    <property type="entry name" value="Zinc/RING finger domain, C3HC4 (zinc finger)"/>
    <property type="match status" value="2"/>
</dbReference>
<evidence type="ECO:0000256" key="1">
    <source>
        <dbReference type="ARBA" id="ARBA00000707"/>
    </source>
</evidence>
<evidence type="ECO:0000256" key="10">
    <source>
        <dbReference type="ARBA" id="ARBA00022833"/>
    </source>
</evidence>
<dbReference type="Proteomes" id="UP000268321">
    <property type="component" value="Unassembled WGS sequence"/>
</dbReference>
<dbReference type="InterPro" id="IPR018200">
    <property type="entry name" value="USP_CS"/>
</dbReference>
<feature type="binding site" evidence="13">
    <location>
        <position position="206"/>
    </location>
    <ligand>
        <name>Zn(2+)</name>
        <dbReference type="ChEBI" id="CHEBI:29105"/>
    </ligand>
</feature>
<dbReference type="PIRSF" id="PIRSF016308">
    <property type="entry name" value="UBP"/>
    <property type="match status" value="1"/>
</dbReference>
<dbReference type="Pfam" id="PF00627">
    <property type="entry name" value="UBA"/>
    <property type="match status" value="2"/>
</dbReference>
<evidence type="ECO:0000256" key="9">
    <source>
        <dbReference type="ARBA" id="ARBA00022807"/>
    </source>
</evidence>
<dbReference type="InterPro" id="IPR009060">
    <property type="entry name" value="UBA-like_sf"/>
</dbReference>
<dbReference type="PROSITE" id="PS50030">
    <property type="entry name" value="UBA"/>
    <property type="match status" value="2"/>
</dbReference>
<keyword evidence="5" id="KW-0677">Repeat</keyword>
<reference evidence="19" key="1">
    <citation type="journal article" date="2018" name="Nat. Microbiol.">
        <title>Leveraging single-cell genomics to expand the fungal tree of life.</title>
        <authorList>
            <person name="Ahrendt S.R."/>
            <person name="Quandt C.A."/>
            <person name="Ciobanu D."/>
            <person name="Clum A."/>
            <person name="Salamov A."/>
            <person name="Andreopoulos B."/>
            <person name="Cheng J.F."/>
            <person name="Woyke T."/>
            <person name="Pelin A."/>
            <person name="Henrissat B."/>
            <person name="Reynolds N.K."/>
            <person name="Benny G.L."/>
            <person name="Smith M.E."/>
            <person name="James T.Y."/>
            <person name="Grigoriev I.V."/>
        </authorList>
    </citation>
    <scope>NUCLEOTIDE SEQUENCE [LARGE SCALE GENOMIC DNA]</scope>
    <source>
        <strain evidence="19">Baker2002</strain>
    </source>
</reference>
<dbReference type="GO" id="GO:0006508">
    <property type="term" value="P:proteolysis"/>
    <property type="evidence" value="ECO:0007669"/>
    <property type="project" value="UniProtKB-KW"/>
</dbReference>
<feature type="active site" description="Nucleophile" evidence="12">
    <location>
        <position position="324"/>
    </location>
</feature>
<evidence type="ECO:0000256" key="11">
    <source>
        <dbReference type="PIRNR" id="PIRNR016308"/>
    </source>
</evidence>
<feature type="domain" description="USP" evidence="16">
    <location>
        <begin position="315"/>
        <end position="782"/>
    </location>
</feature>
<feature type="domain" description="UBA" evidence="15">
    <location>
        <begin position="581"/>
        <end position="622"/>
    </location>
</feature>
<dbReference type="SUPFAM" id="SSF46934">
    <property type="entry name" value="UBA-like"/>
    <property type="match status" value="1"/>
</dbReference>
<dbReference type="InterPro" id="IPR033864">
    <property type="entry name" value="UBA2_scUBP14-like"/>
</dbReference>
<comment type="similarity">
    <text evidence="2 11">Belongs to the peptidase C19 family.</text>
</comment>
<dbReference type="Pfam" id="PF00443">
    <property type="entry name" value="UCH"/>
    <property type="match status" value="1"/>
</dbReference>
<dbReference type="CDD" id="cd14298">
    <property type="entry name" value="UBA2_scUBP14_like"/>
    <property type="match status" value="1"/>
</dbReference>
<keyword evidence="9 11" id="KW-0788">Thiol protease</keyword>
<dbReference type="InterPro" id="IPR016652">
    <property type="entry name" value="Ubiquitinyl_hydrolase"/>
</dbReference>
<dbReference type="Pfam" id="PF17807">
    <property type="entry name" value="zf-UBP_var"/>
    <property type="match status" value="1"/>
</dbReference>
<organism evidence="18 19">
    <name type="scientific">Metschnikowia bicuspidata</name>
    <dbReference type="NCBI Taxonomy" id="27322"/>
    <lineage>
        <taxon>Eukaryota</taxon>
        <taxon>Fungi</taxon>
        <taxon>Dikarya</taxon>
        <taxon>Ascomycota</taxon>
        <taxon>Saccharomycotina</taxon>
        <taxon>Pichiomycetes</taxon>
        <taxon>Metschnikowiaceae</taxon>
        <taxon>Metschnikowia</taxon>
    </lineage>
</organism>
<dbReference type="EC" id="3.4.19.12" evidence="11"/>
<dbReference type="InterPro" id="IPR050164">
    <property type="entry name" value="Peptidase_C19"/>
</dbReference>
<evidence type="ECO:0000256" key="2">
    <source>
        <dbReference type="ARBA" id="ARBA00009085"/>
    </source>
</evidence>
<dbReference type="InterPro" id="IPR001607">
    <property type="entry name" value="Znf_UBP"/>
</dbReference>
<feature type="active site" description="Proton acceptor" evidence="12">
    <location>
        <position position="741"/>
    </location>
</feature>
<dbReference type="CDD" id="cd02658">
    <property type="entry name" value="Peptidase_C19B"/>
    <property type="match status" value="1"/>
</dbReference>
<evidence type="ECO:0000313" key="19">
    <source>
        <dbReference type="Proteomes" id="UP000268321"/>
    </source>
</evidence>
<feature type="binding site" evidence="13">
    <location>
        <position position="220"/>
    </location>
    <ligand>
        <name>Zn(2+)</name>
        <dbReference type="ChEBI" id="CHEBI:29105"/>
    </ligand>
</feature>
<evidence type="ECO:0000259" key="17">
    <source>
        <dbReference type="PROSITE" id="PS50271"/>
    </source>
</evidence>
<dbReference type="InterPro" id="IPR013083">
    <property type="entry name" value="Znf_RING/FYVE/PHD"/>
</dbReference>
<dbReference type="SMART" id="SM00165">
    <property type="entry name" value="UBA"/>
    <property type="match status" value="2"/>
</dbReference>
<evidence type="ECO:0000259" key="16">
    <source>
        <dbReference type="PROSITE" id="PS50235"/>
    </source>
</evidence>
<dbReference type="GO" id="GO:0008270">
    <property type="term" value="F:zinc ion binding"/>
    <property type="evidence" value="ECO:0007669"/>
    <property type="project" value="UniProtKB-UniRule"/>
</dbReference>
<dbReference type="PANTHER" id="PTHR24006">
    <property type="entry name" value="UBIQUITIN CARBOXYL-TERMINAL HYDROLASE"/>
    <property type="match status" value="1"/>
</dbReference>
<feature type="domain" description="UBA" evidence="15">
    <location>
        <begin position="643"/>
        <end position="683"/>
    </location>
</feature>
<feature type="binding site" evidence="13">
    <location>
        <position position="189"/>
    </location>
    <ligand>
        <name>Zn(2+)</name>
        <dbReference type="ChEBI" id="CHEBI:29105"/>
    </ligand>
</feature>
<comment type="catalytic activity">
    <reaction evidence="1 11">
        <text>Thiol-dependent hydrolysis of ester, thioester, amide, peptide and isopeptide bonds formed by the C-terminal Gly of ubiquitin (a 76-residue protein attached to proteins as an intracellular targeting signal).</text>
        <dbReference type="EC" id="3.4.19.12"/>
    </reaction>
</comment>
<dbReference type="PROSITE" id="PS50235">
    <property type="entry name" value="USP_3"/>
    <property type="match status" value="1"/>
</dbReference>
<keyword evidence="4 11" id="KW-0479">Metal-binding</keyword>
<dbReference type="InterPro" id="IPR015940">
    <property type="entry name" value="UBA"/>
</dbReference>
<keyword evidence="19" id="KW-1185">Reference proteome</keyword>
<dbReference type="EMBL" id="ML004518">
    <property type="protein sequence ID" value="RKP29035.1"/>
    <property type="molecule type" value="Genomic_DNA"/>
</dbReference>
<dbReference type="CDD" id="cd14385">
    <property type="entry name" value="UBA1_spUBP14_like"/>
    <property type="match status" value="1"/>
</dbReference>
<dbReference type="GO" id="GO:0004843">
    <property type="term" value="F:cysteine-type deubiquitinase activity"/>
    <property type="evidence" value="ECO:0007669"/>
    <property type="project" value="UniProtKB-UniRule"/>
</dbReference>
<sequence>MSVYEYIQNASFSLPAAVTPVDKVYKDDCMYSFDTAENNALGIDVCMTCFQSFARTEHRDWTAAHYAQKRHAVFLNIVKVLIPESKRQSPFRLLLTNSRVPKAPKLEIVQQTDLDLYTTTIQIYVALLDRTLELNASPEPVQALAAQILRTNSANTNNDITAWEHEIFACEHSLALCQVDENTLQCSGCELTLNLWICLTCGTMSCGRENFGSDIKGNSHALAHFDAYRHPVAAKLGSLSADEDKCDCYCYKCNDEVKVPHLGRILRRFGIDLAMAVKSEKTLVEMNVETNQNWQFNLEGSDGEKLAPVLGPGLTGMQNLGNSCYVNSVVQALFSLAAYRDYFAQMSFDFSVENPAQDLASQLLKLYDGLISGRYSRPSGLKGDQYQEGIKPHTFKNLVGANHAEFRTNKQQDASEFLHYLLDKIDKELGLSVNRDLKFVYSSKLVCTGCNSGSTTRELVDTVTLPLHVAVIGTEDGKKIYASTTFDESLQMLTHPEIIEGYQCEACGQRTEAHKQGGFETFPKYLLASLQRIQLENWAPVKVDVPVETPDRVDLAAYRAPKFAENETEIRKEKPAAGHFKPNAEALLTLQSMGFSENRSCRALYHTGNKDAETAMNWIFGHMEEAEIDAPFAFPAGETTSSLVLQEAIDNLVSMGFPAKDAKKALVLYLGDANSAVEWLFSHPDDDGEHAEQRPKINVQEESRQLQQALLDVASASPVPTANYRVKAVVCHKGSLPHTGHYVVFVKVDGRWVLFNDEKVVDCGASTDEIRTSSYIYVLEKI</sequence>
<gene>
    <name evidence="18" type="ORF">METBISCDRAFT_19623</name>
</gene>
<evidence type="ECO:0000259" key="15">
    <source>
        <dbReference type="PROSITE" id="PS50030"/>
    </source>
</evidence>
<dbReference type="SMART" id="SM00290">
    <property type="entry name" value="ZnF_UBP"/>
    <property type="match status" value="1"/>
</dbReference>
<dbReference type="GO" id="GO:0016579">
    <property type="term" value="P:protein deubiquitination"/>
    <property type="evidence" value="ECO:0007669"/>
    <property type="project" value="InterPro"/>
</dbReference>
<dbReference type="GO" id="GO:0005829">
    <property type="term" value="C:cytosol"/>
    <property type="evidence" value="ECO:0007669"/>
    <property type="project" value="TreeGrafter"/>
</dbReference>
<proteinExistence type="inferred from homology"/>
<accession>A0A4P9Z8L3</accession>
<feature type="binding site" evidence="13">
    <location>
        <position position="186"/>
    </location>
    <ligand>
        <name>Zn(2+)</name>
        <dbReference type="ChEBI" id="CHEBI:29105"/>
    </ligand>
</feature>
<dbReference type="AlphaFoldDB" id="A0A4P9Z8L3"/>
<evidence type="ECO:0000256" key="14">
    <source>
        <dbReference type="PROSITE-ProRule" id="PRU00502"/>
    </source>
</evidence>
<keyword evidence="3 11" id="KW-0645">Protease</keyword>
<dbReference type="InterPro" id="IPR038765">
    <property type="entry name" value="Papain-like_cys_pep_sf"/>
</dbReference>
<keyword evidence="10 11" id="KW-0862">Zinc</keyword>
<evidence type="ECO:0000256" key="5">
    <source>
        <dbReference type="ARBA" id="ARBA00022737"/>
    </source>
</evidence>
<evidence type="ECO:0000256" key="12">
    <source>
        <dbReference type="PIRSR" id="PIRSR016308-1"/>
    </source>
</evidence>
<dbReference type="Gene3D" id="3.90.70.10">
    <property type="entry name" value="Cysteine proteinases"/>
    <property type="match status" value="1"/>
</dbReference>
<evidence type="ECO:0000256" key="6">
    <source>
        <dbReference type="ARBA" id="ARBA00022771"/>
    </source>
</evidence>
<dbReference type="InterPro" id="IPR001394">
    <property type="entry name" value="Peptidase_C19_UCH"/>
</dbReference>
<dbReference type="Pfam" id="PF02148">
    <property type="entry name" value="zf-UBP"/>
    <property type="match status" value="1"/>
</dbReference>
<dbReference type="PANTHER" id="PTHR24006:SF664">
    <property type="entry name" value="UBIQUITIN CARBOXYL-TERMINAL HYDROLASE"/>
    <property type="match status" value="1"/>
</dbReference>